<dbReference type="PROSITE" id="PS01076">
    <property type="entry name" value="ACETATE_KINASE_2"/>
    <property type="match status" value="1"/>
</dbReference>
<evidence type="ECO:0000256" key="7">
    <source>
        <dbReference type="ARBA" id="ARBA00022840"/>
    </source>
</evidence>
<keyword evidence="5 9" id="KW-0547">Nucleotide-binding</keyword>
<keyword evidence="7 9" id="KW-0067">ATP-binding</keyword>
<dbReference type="InterPro" id="IPR023865">
    <property type="entry name" value="Aliphatic_acid_kinase_CS"/>
</dbReference>
<dbReference type="Gene3D" id="3.30.420.40">
    <property type="match status" value="2"/>
</dbReference>
<sequence>MNNRIFRVLAINAGATSTKNGIFENEKCIFQSTIRHDYKELAACGSIKNQKKLRTELVLNFVKESGVELSSLDAVVGRGGIIKPLESGTYSINDKMIEDLSNEPATIHASSLAGIIAREIGDSLGIPSFIVDPVTVDELCPQARLTGIKGVERQTIFHALNSKAVARRVCKKIGKKYEESRLVVAHMGGGITVGAHLDGRVVDVNSATAGEGPFSPERSGGVPLFSIIEMCYSGSYSKVEIMDLIVKKSGMQMHIETSDLRKAEEMITGGDSYAALVVETMAYMVAKEIGAMFAVLSGRADGIILTGGLAYSTLFTNYIKERVEQLATVYMCPGEDELLALAEGALAVLRKERAVKQY</sequence>
<evidence type="ECO:0000256" key="8">
    <source>
        <dbReference type="ARBA" id="ARBA00048596"/>
    </source>
</evidence>
<dbReference type="NCBIfam" id="NF002834">
    <property type="entry name" value="PRK03011.1-5"/>
    <property type="match status" value="1"/>
</dbReference>
<dbReference type="InterPro" id="IPR011245">
    <property type="entry name" value="Butyrate_kin"/>
</dbReference>
<dbReference type="InterPro" id="IPR043129">
    <property type="entry name" value="ATPase_NBD"/>
</dbReference>
<evidence type="ECO:0000313" key="12">
    <source>
        <dbReference type="Proteomes" id="UP000216752"/>
    </source>
</evidence>
<evidence type="ECO:0000256" key="4">
    <source>
        <dbReference type="ARBA" id="ARBA00022679"/>
    </source>
</evidence>
<keyword evidence="12" id="KW-1185">Reference proteome</keyword>
<keyword evidence="6 9" id="KW-0418">Kinase</keyword>
<keyword evidence="4 9" id="KW-0808">Transferase</keyword>
<dbReference type="EMBL" id="CP155573">
    <property type="protein sequence ID" value="XFO66238.1"/>
    <property type="molecule type" value="Genomic_DNA"/>
</dbReference>
<evidence type="ECO:0000256" key="3">
    <source>
        <dbReference type="ARBA" id="ARBA00022490"/>
    </source>
</evidence>
<dbReference type="PANTHER" id="PTHR21060:SF3">
    <property type="entry name" value="BUTYRATE KINASE 2-RELATED"/>
    <property type="match status" value="1"/>
</dbReference>
<dbReference type="NCBIfam" id="TIGR02707">
    <property type="entry name" value="butyr_kinase"/>
    <property type="match status" value="1"/>
</dbReference>
<evidence type="ECO:0000313" key="11">
    <source>
        <dbReference type="EMBL" id="XFO66238.1"/>
    </source>
</evidence>
<dbReference type="EC" id="2.7.2.7" evidence="9"/>
<dbReference type="Proteomes" id="UP000216752">
    <property type="component" value="Chromosome"/>
</dbReference>
<dbReference type="SUPFAM" id="SSF53067">
    <property type="entry name" value="Actin-like ATPase domain"/>
    <property type="match status" value="2"/>
</dbReference>
<accession>A0ABZ3ILH6</accession>
<dbReference type="InterPro" id="IPR000890">
    <property type="entry name" value="Aliphatic_acid_kin_short-chain"/>
</dbReference>
<dbReference type="HAMAP" id="MF_00542">
    <property type="entry name" value="Butyrate_kinase"/>
    <property type="match status" value="1"/>
</dbReference>
<proteinExistence type="inferred from homology"/>
<evidence type="ECO:0000256" key="9">
    <source>
        <dbReference type="HAMAP-Rule" id="MF_00542"/>
    </source>
</evidence>
<dbReference type="Pfam" id="PF00871">
    <property type="entry name" value="Acetate_kinase"/>
    <property type="match status" value="1"/>
</dbReference>
<dbReference type="PRINTS" id="PR00471">
    <property type="entry name" value="ACETATEKNASE"/>
</dbReference>
<dbReference type="RefSeq" id="WP_094607534.1">
    <property type="nucleotide sequence ID" value="NZ_CP155573.1"/>
</dbReference>
<comment type="similarity">
    <text evidence="2 9 10">Belongs to the acetokinase family.</text>
</comment>
<evidence type="ECO:0000256" key="6">
    <source>
        <dbReference type="ARBA" id="ARBA00022777"/>
    </source>
</evidence>
<dbReference type="CDD" id="cd24011">
    <property type="entry name" value="ASKHA_NBD_BK"/>
    <property type="match status" value="1"/>
</dbReference>
<protein>
    <recommendedName>
        <fullName evidence="9">Probable butyrate kinase</fullName>
        <shortName evidence="9">BK</shortName>
        <ecNumber evidence="9">2.7.2.7</ecNumber>
    </recommendedName>
    <alternativeName>
        <fullName evidence="9">Branched-chain carboxylic acid kinase</fullName>
    </alternativeName>
</protein>
<keyword evidence="3 9" id="KW-0963">Cytoplasm</keyword>
<dbReference type="PIRSF" id="PIRSF036458">
    <property type="entry name" value="Butyrate_kin"/>
    <property type="match status" value="1"/>
</dbReference>
<dbReference type="PANTHER" id="PTHR21060">
    <property type="entry name" value="ACETATE KINASE"/>
    <property type="match status" value="1"/>
</dbReference>
<evidence type="ECO:0000256" key="10">
    <source>
        <dbReference type="RuleBase" id="RU003835"/>
    </source>
</evidence>
<comment type="subcellular location">
    <subcellularLocation>
        <location evidence="1 9">Cytoplasm</location>
    </subcellularLocation>
</comment>
<dbReference type="GO" id="GO:0047761">
    <property type="term" value="F:butyrate kinase activity"/>
    <property type="evidence" value="ECO:0007669"/>
    <property type="project" value="UniProtKB-EC"/>
</dbReference>
<comment type="catalytic activity">
    <reaction evidence="8 9">
        <text>butanoate + ATP = butanoyl phosphate + ADP</text>
        <dbReference type="Rhea" id="RHEA:13585"/>
        <dbReference type="ChEBI" id="CHEBI:17968"/>
        <dbReference type="ChEBI" id="CHEBI:30616"/>
        <dbReference type="ChEBI" id="CHEBI:58079"/>
        <dbReference type="ChEBI" id="CHEBI:456216"/>
        <dbReference type="EC" id="2.7.2.7"/>
    </reaction>
</comment>
<evidence type="ECO:0000256" key="2">
    <source>
        <dbReference type="ARBA" id="ARBA00008748"/>
    </source>
</evidence>
<reference evidence="11" key="1">
    <citation type="submission" date="2024-05" db="EMBL/GenBank/DDBJ databases">
        <title>Isolation and characterization of Sporomusa carbonis sp. nov., a carboxydotrophic hydrogenogen in the genus of Sporomusa isolated from a charcoal burning pile.</title>
        <authorList>
            <person name="Boeer T."/>
            <person name="Rosenbaum F."/>
            <person name="Eysell L."/>
            <person name="Mueller V."/>
            <person name="Daniel R."/>
            <person name="Poehlein A."/>
        </authorList>
    </citation>
    <scope>NUCLEOTIDE SEQUENCE [LARGE SCALE GENOMIC DNA]</scope>
    <source>
        <strain evidence="11">DSM 10669</strain>
    </source>
</reference>
<evidence type="ECO:0000256" key="5">
    <source>
        <dbReference type="ARBA" id="ARBA00022741"/>
    </source>
</evidence>
<gene>
    <name evidence="11" type="primary">buk2_2</name>
    <name evidence="9" type="synonym">buk</name>
    <name evidence="11" type="ORF">SPSIL_023880</name>
</gene>
<evidence type="ECO:0000256" key="1">
    <source>
        <dbReference type="ARBA" id="ARBA00004496"/>
    </source>
</evidence>
<name>A0ABZ3ILH6_9FIRM</name>
<organism evidence="11 12">
    <name type="scientific">Sporomusa silvacetica DSM 10669</name>
    <dbReference type="NCBI Taxonomy" id="1123289"/>
    <lineage>
        <taxon>Bacteria</taxon>
        <taxon>Bacillati</taxon>
        <taxon>Bacillota</taxon>
        <taxon>Negativicutes</taxon>
        <taxon>Selenomonadales</taxon>
        <taxon>Sporomusaceae</taxon>
        <taxon>Sporomusa</taxon>
    </lineage>
</organism>